<comment type="subcellular location">
    <subcellularLocation>
        <location evidence="1 6">Nucleus</location>
    </subcellularLocation>
</comment>
<dbReference type="OrthoDB" id="418242at2759"/>
<dbReference type="PANTHER" id="PTHR21704">
    <property type="entry name" value="NIPPED-B-LIKE PROTEIN DELANGIN SCC2-RELATED"/>
    <property type="match status" value="1"/>
</dbReference>
<gene>
    <name evidence="9" type="primary">SCC2</name>
    <name evidence="9" type="ORF">EIP91_006907</name>
</gene>
<dbReference type="InterPro" id="IPR033031">
    <property type="entry name" value="Scc2/Nipped-B"/>
</dbReference>
<dbReference type="InterPro" id="IPR024986">
    <property type="entry name" value="Nipped-B_C"/>
</dbReference>
<dbReference type="InterPro" id="IPR026003">
    <property type="entry name" value="Cohesin_HEAT"/>
</dbReference>
<dbReference type="PANTHER" id="PTHR21704:SF18">
    <property type="entry name" value="NIPPED-B-LIKE PROTEIN"/>
    <property type="match status" value="1"/>
</dbReference>
<organism evidence="9 10">
    <name type="scientific">Steccherinum ochraceum</name>
    <dbReference type="NCBI Taxonomy" id="92696"/>
    <lineage>
        <taxon>Eukaryota</taxon>
        <taxon>Fungi</taxon>
        <taxon>Dikarya</taxon>
        <taxon>Basidiomycota</taxon>
        <taxon>Agaricomycotina</taxon>
        <taxon>Agaricomycetes</taxon>
        <taxon>Polyporales</taxon>
        <taxon>Steccherinaceae</taxon>
        <taxon>Steccherinum</taxon>
    </lineage>
</organism>
<feature type="compositionally biased region" description="Polar residues" evidence="7">
    <location>
        <begin position="223"/>
        <end position="234"/>
    </location>
</feature>
<dbReference type="SUPFAM" id="SSF48371">
    <property type="entry name" value="ARM repeat"/>
    <property type="match status" value="1"/>
</dbReference>
<feature type="domain" description="Sister chromatid cohesion C-terminal" evidence="8">
    <location>
        <begin position="1357"/>
        <end position="1538"/>
    </location>
</feature>
<keyword evidence="3 6" id="KW-0677">Repeat</keyword>
<dbReference type="EMBL" id="RWJN01000373">
    <property type="protein sequence ID" value="TCD62425.1"/>
    <property type="molecule type" value="Genomic_DNA"/>
</dbReference>
<proteinExistence type="inferred from homology"/>
<dbReference type="GO" id="GO:0010468">
    <property type="term" value="P:regulation of gene expression"/>
    <property type="evidence" value="ECO:0007669"/>
    <property type="project" value="InterPro"/>
</dbReference>
<dbReference type="Pfam" id="PF12830">
    <property type="entry name" value="Nipped-B_C"/>
    <property type="match status" value="1"/>
</dbReference>
<dbReference type="GO" id="GO:0140588">
    <property type="term" value="P:chromatin looping"/>
    <property type="evidence" value="ECO:0007669"/>
    <property type="project" value="InterPro"/>
</dbReference>
<dbReference type="Proteomes" id="UP000292702">
    <property type="component" value="Unassembled WGS sequence"/>
</dbReference>
<dbReference type="Pfam" id="PF12765">
    <property type="entry name" value="Cohesin_HEAT"/>
    <property type="match status" value="1"/>
</dbReference>
<dbReference type="GO" id="GO:0090694">
    <property type="term" value="C:Scc2-Scc4 cohesin loading complex"/>
    <property type="evidence" value="ECO:0007669"/>
    <property type="project" value="TreeGrafter"/>
</dbReference>
<name>A0A4R0RAR8_9APHY</name>
<evidence type="ECO:0000256" key="7">
    <source>
        <dbReference type="SAM" id="MobiDB-lite"/>
    </source>
</evidence>
<evidence type="ECO:0000256" key="1">
    <source>
        <dbReference type="ARBA" id="ARBA00004123"/>
    </source>
</evidence>
<comment type="caution">
    <text evidence="9">The sequence shown here is derived from an EMBL/GenBank/DDBJ whole genome shotgun (WGS) entry which is preliminary data.</text>
</comment>
<dbReference type="Gene3D" id="1.25.10.10">
    <property type="entry name" value="Leucine-rich Repeat Variant"/>
    <property type="match status" value="1"/>
</dbReference>
<dbReference type="InterPro" id="IPR016024">
    <property type="entry name" value="ARM-type_fold"/>
</dbReference>
<feature type="region of interest" description="Disordered" evidence="7">
    <location>
        <begin position="210"/>
        <end position="235"/>
    </location>
</feature>
<feature type="compositionally biased region" description="Polar residues" evidence="7">
    <location>
        <begin position="74"/>
        <end position="84"/>
    </location>
</feature>
<comment type="similarity">
    <text evidence="2 6">Belongs to the SCC2/Nipped-B family.</text>
</comment>
<reference evidence="9 10" key="1">
    <citation type="submission" date="2018-11" db="EMBL/GenBank/DDBJ databases">
        <title>Genome assembly of Steccherinum ochraceum LE-BIN_3174, the white-rot fungus of the Steccherinaceae family (The Residual Polyporoid clade, Polyporales, Basidiomycota).</title>
        <authorList>
            <person name="Fedorova T.V."/>
            <person name="Glazunova O.A."/>
            <person name="Landesman E.O."/>
            <person name="Moiseenko K.V."/>
            <person name="Psurtseva N.V."/>
            <person name="Savinova O.S."/>
            <person name="Shakhova N.V."/>
            <person name="Tyazhelova T.V."/>
            <person name="Vasina D.V."/>
        </authorList>
    </citation>
    <scope>NUCLEOTIDE SEQUENCE [LARGE SCALE GENOMIC DNA]</scope>
    <source>
        <strain evidence="9 10">LE-BIN_3174</strain>
    </source>
</reference>
<sequence>MQQPKTPHRPVHVVPKESPDPLAFSSPVLSVTPRKRKALPPPDLTSAKRVHSNLNQSPAPSPFGTPKTRDNGKQPMNVTPTPKQKLQVYVELPPVPKSHRTPMSSQAHARRISADDDDLGGYGSDEGHHSNMRSSGRATGDRDDRVPLDKLVTLIEDIFEAEDSLAPDLAVSELPTEFFSPLTTDASRPLLHPSIMRKLTSYVGKVTRPTKRLRLSSRDKNGVPSTPKSSSRVSQLEIPTLSRILRILDRSVKAGEDVDPFRTSLGTVEGNGSLGSPVKARKSGSKQQKARPGDGDVEMEISPEPSDTSPIDYDGLTKALDVARDSVLAADCCIAILSSDRLPKQLYSEELITTCFATIKSQLNKIVYPFVEASTDIYGHSPPPLQYLTRTSSHECDRHRRQLTELFQAVTSVIPRVDTLICSEYAAMSEGIIIQAVYIAVGPFFMAESGDKKDKKGDVVLNTLGASSMRGLRLDALSLIRSIFANHEDQRAWIIEEILSSLIKLSNTKQKSGQFRLRDGRSIRTVSALLLQLVQTSARDVRIEAGSLHKSRQHANTLRVKEGYGDNMEGTFLEETDMAEIRLYNAGLESATKAAKTIIIFLTQRLGKTKSTKDSNEAEYRAIFDALISDLLTVLFWPEWPAASVLLSLACKYMVASMDDVKTSNTNENNAAKTMALDHLGLIAARLRTTTLKFTESSATLLSLDDNTDTKAFSALTSAHKAVDSHLLKRASEDQACASARELATVIWGQELGAALKLCGNRMEDGDSSQSTVAVDQKKLLSLGSKIKNELQGLWTDASTDVFDIGSSSDDSVDVDVLSEEIGMIQSLRNMFFPILNVVLSALEAPPVFVRTKALRALGQIITSDPSTLSAPNVRNAIEGHLLDSSPQVRDAAVELIGKYMIDSPNFAELYFTKIAERIADTGLSVRKRVIKLLKAFYPITKDRQHHIDICSRLVFRMFDEDDTVKDLAIKAVEELWFHDAYSTSAAKKVGSHAQDKSALLSKVAVIMGVSAIFKDRQSPLEDLLHQIMTGKSADETSSLHQRYAEICEVLIDGLVDAAELPGFTVVNCVRTIHLFTVAHPAVLSSTHASTLLPYLKNATTHEEQVISDYLLRIFRASIPQFPKTSVKFGQDLQLALQPMVLKPSHAAGVAGLQETVACMCAIVQHLTHDFPRLVALLRSCNTRLQQTIKKPSTERPSTAESRALTILIFIAALLCEHCNFDKLRLENEALRVDIDTITKTSITEHVYRSLVSLYEKFSESGLRGRILQCLGFLFRAQPTLLTAESSAAIMDAIFISDEEDGRSRLLRIMQDFLLSEADKHSAEQKDKGKLSAAVNGDVDMQELVGNTDGFADSGVSSAVVQRYIRYILNDALSRNEKIQSAAVDILSFTVKQGLAHPLELFPVIIALETNPSPALSSRASALHAILHGKHTTLLNARFVLSARASFDYQKSISPTNIQGYRMTPSPTALLQRWYSLVRDKRVPRQDFLKALVKVFDVEISSTSMDDVAFARYMAENFATFDYKTQEEVLTVIKYLTAILSTTGVQVVEQLSPSHLLSQLHGDALPATTSDSLPQGSPTGPIMDANHTKLIYSSVIVAIIMLLKSHLKMMYGISEDKCSKWVFGKKSALGDRPATRRFERPVSWNRLPFATRPILTDEDIAAQRTTFLEVWNEDGVTAEPEDD</sequence>
<protein>
    <recommendedName>
        <fullName evidence="6">Sister chromatid cohesion protein</fullName>
    </recommendedName>
</protein>
<evidence type="ECO:0000313" key="9">
    <source>
        <dbReference type="EMBL" id="TCD62425.1"/>
    </source>
</evidence>
<dbReference type="GO" id="GO:0034087">
    <property type="term" value="P:establishment of mitotic sister chromatid cohesion"/>
    <property type="evidence" value="ECO:0007669"/>
    <property type="project" value="TreeGrafter"/>
</dbReference>
<feature type="compositionally biased region" description="Basic residues" evidence="7">
    <location>
        <begin position="1"/>
        <end position="11"/>
    </location>
</feature>
<evidence type="ECO:0000256" key="5">
    <source>
        <dbReference type="ARBA" id="ARBA00023306"/>
    </source>
</evidence>
<evidence type="ECO:0000313" key="10">
    <source>
        <dbReference type="Proteomes" id="UP000292702"/>
    </source>
</evidence>
<evidence type="ECO:0000256" key="4">
    <source>
        <dbReference type="ARBA" id="ARBA00023242"/>
    </source>
</evidence>
<keyword evidence="4 6" id="KW-0539">Nucleus</keyword>
<feature type="region of interest" description="Disordered" evidence="7">
    <location>
        <begin position="1"/>
        <end position="144"/>
    </location>
</feature>
<keyword evidence="5 6" id="KW-0131">Cell cycle</keyword>
<dbReference type="STRING" id="92696.A0A4R0RAR8"/>
<evidence type="ECO:0000259" key="8">
    <source>
        <dbReference type="Pfam" id="PF12830"/>
    </source>
</evidence>
<feature type="region of interest" description="Disordered" evidence="7">
    <location>
        <begin position="260"/>
        <end position="312"/>
    </location>
</feature>
<dbReference type="GO" id="GO:0071169">
    <property type="term" value="P:establishment of protein localization to chromatin"/>
    <property type="evidence" value="ECO:0007669"/>
    <property type="project" value="TreeGrafter"/>
</dbReference>
<keyword evidence="10" id="KW-1185">Reference proteome</keyword>
<accession>A0A4R0RAR8</accession>
<dbReference type="GO" id="GO:1990414">
    <property type="term" value="P:replication-born double-strand break repair via sister chromatid exchange"/>
    <property type="evidence" value="ECO:0007669"/>
    <property type="project" value="TreeGrafter"/>
</dbReference>
<evidence type="ECO:0000256" key="3">
    <source>
        <dbReference type="ARBA" id="ARBA00022737"/>
    </source>
</evidence>
<dbReference type="GO" id="GO:0003682">
    <property type="term" value="F:chromatin binding"/>
    <property type="evidence" value="ECO:0007669"/>
    <property type="project" value="TreeGrafter"/>
</dbReference>
<dbReference type="CDD" id="cd23958">
    <property type="entry name" value="SCC2"/>
    <property type="match status" value="1"/>
</dbReference>
<dbReference type="GO" id="GO:0061775">
    <property type="term" value="F:cohesin loader activity"/>
    <property type="evidence" value="ECO:0007669"/>
    <property type="project" value="InterPro"/>
</dbReference>
<evidence type="ECO:0000256" key="2">
    <source>
        <dbReference type="ARBA" id="ARBA00009252"/>
    </source>
</evidence>
<evidence type="ECO:0000256" key="6">
    <source>
        <dbReference type="RuleBase" id="RU364107"/>
    </source>
</evidence>
<dbReference type="InterPro" id="IPR011989">
    <property type="entry name" value="ARM-like"/>
</dbReference>